<evidence type="ECO:0000256" key="1">
    <source>
        <dbReference type="ARBA" id="ARBA00000111"/>
    </source>
</evidence>
<dbReference type="EC" id="3.1.1.32" evidence="6"/>
<evidence type="ECO:0000256" key="12">
    <source>
        <dbReference type="ARBA" id="ARBA00022801"/>
    </source>
</evidence>
<dbReference type="Gene3D" id="2.40.230.10">
    <property type="entry name" value="Phospholipase A1"/>
    <property type="match status" value="1"/>
</dbReference>
<evidence type="ECO:0000256" key="11">
    <source>
        <dbReference type="ARBA" id="ARBA00022729"/>
    </source>
</evidence>
<keyword evidence="14" id="KW-0442">Lipid degradation</keyword>
<feature type="binding site" description="in dimeric form" evidence="20">
    <location>
        <position position="253"/>
    </location>
    <ligand>
        <name>Ca(2+)</name>
        <dbReference type="ChEBI" id="CHEBI:29108"/>
        <label>1</label>
    </ligand>
</feature>
<keyword evidence="12" id="KW-0378">Hydrolase</keyword>
<evidence type="ECO:0000256" key="20">
    <source>
        <dbReference type="PIRSR" id="PIRSR603187-2"/>
    </source>
</evidence>
<organism evidence="21 22">
    <name type="scientific">Poseidonibacter ostreae</name>
    <dbReference type="NCBI Taxonomy" id="2654171"/>
    <lineage>
        <taxon>Bacteria</taxon>
        <taxon>Pseudomonadati</taxon>
        <taxon>Campylobacterota</taxon>
        <taxon>Epsilonproteobacteria</taxon>
        <taxon>Campylobacterales</taxon>
        <taxon>Arcobacteraceae</taxon>
        <taxon>Poseidonibacter</taxon>
    </lineage>
</organism>
<comment type="caution">
    <text evidence="21">The sequence shown here is derived from an EMBL/GenBank/DDBJ whole genome shotgun (WGS) entry which is preliminary data.</text>
</comment>
<sequence length="344" mass="40873">MRYILTFIFTFILLNAEENFTELYKKAEKYEQEGNYKEAMILYKKAVNTNIKKEDKYILDLSKNKNETNTISHKVQSFTKMKRDFYQDYINKTEDKETNFNLEQMITGDFGLYPYRKNYLLPATYDLNKDENRNPFETSFQFSIEKPIAYNFFGLNESFSAAYTQKSFWQTGSDSSPFRETNYMPEIFLQFPYDKSESLKGFKVSLIHESNGRSEEKSRSWNRLYLESYLQLSDLFVIPRVWYRIPEKSNDDDNPDIDEYYGYGDLTLLYPYKKHTFELMLRNNIRFNSQNKGAAELNWTFPLPEFLSTPNSYGFLQIFSGYGESLIDYDRETNKIGIGVAFSR</sequence>
<dbReference type="RefSeq" id="WP_152279888.1">
    <property type="nucleotide sequence ID" value="NZ_WFKK01000063.1"/>
</dbReference>
<feature type="binding site" description="in dimeric form" evidence="20">
    <location>
        <position position="213"/>
    </location>
    <ligand>
        <name>Ca(2+)</name>
        <dbReference type="ChEBI" id="CHEBI:29108"/>
        <label>1</label>
    </ligand>
</feature>
<dbReference type="Proteomes" id="UP000472839">
    <property type="component" value="Unassembled WGS sequence"/>
</dbReference>
<evidence type="ECO:0000256" key="8">
    <source>
        <dbReference type="ARBA" id="ARBA00022452"/>
    </source>
</evidence>
<evidence type="ECO:0000256" key="17">
    <source>
        <dbReference type="ARBA" id="ARBA00023237"/>
    </source>
</evidence>
<gene>
    <name evidence="21" type="ORF">GBG19_14590</name>
</gene>
<dbReference type="GO" id="GO:0009279">
    <property type="term" value="C:cell outer membrane"/>
    <property type="evidence" value="ECO:0007669"/>
    <property type="project" value="UniProtKB-SubCell"/>
</dbReference>
<keyword evidence="16" id="KW-0472">Membrane</keyword>
<dbReference type="EC" id="3.1.1.4" evidence="7"/>
<proteinExistence type="inferred from homology"/>
<feature type="active site" description="Nucleophile" evidence="19">
    <location>
        <position position="210"/>
    </location>
</feature>
<feature type="binding site" description="in dimeric form" evidence="20">
    <location>
        <position position="175"/>
    </location>
    <ligand>
        <name>Ca(2+)</name>
        <dbReference type="ChEBI" id="CHEBI:29108"/>
        <label>1</label>
    </ligand>
</feature>
<evidence type="ECO:0000256" key="9">
    <source>
        <dbReference type="ARBA" id="ARBA00022692"/>
    </source>
</evidence>
<name>A0A6L4WQE9_9BACT</name>
<accession>A0A6L4WQE9</accession>
<feature type="active site" description="Proton acceptor" evidence="19">
    <location>
        <position position="208"/>
    </location>
</feature>
<keyword evidence="10 20" id="KW-0479">Metal-binding</keyword>
<evidence type="ECO:0000256" key="10">
    <source>
        <dbReference type="ARBA" id="ARBA00022723"/>
    </source>
</evidence>
<evidence type="ECO:0000256" key="6">
    <source>
        <dbReference type="ARBA" id="ARBA00013179"/>
    </source>
</evidence>
<dbReference type="AlphaFoldDB" id="A0A6L4WQE9"/>
<evidence type="ECO:0000256" key="18">
    <source>
        <dbReference type="ARBA" id="ARBA00032375"/>
    </source>
</evidence>
<evidence type="ECO:0000256" key="5">
    <source>
        <dbReference type="ARBA" id="ARBA00011702"/>
    </source>
</evidence>
<keyword evidence="8" id="KW-1134">Transmembrane beta strand</keyword>
<evidence type="ECO:0000256" key="19">
    <source>
        <dbReference type="PIRSR" id="PIRSR603187-1"/>
    </source>
</evidence>
<keyword evidence="17" id="KW-0998">Cell outer membrane</keyword>
<evidence type="ECO:0000256" key="7">
    <source>
        <dbReference type="ARBA" id="ARBA00013278"/>
    </source>
</evidence>
<dbReference type="SUPFAM" id="SSF56931">
    <property type="entry name" value="Outer membrane phospholipase A (OMPLA)"/>
    <property type="match status" value="1"/>
</dbReference>
<evidence type="ECO:0000256" key="16">
    <source>
        <dbReference type="ARBA" id="ARBA00023136"/>
    </source>
</evidence>
<evidence type="ECO:0000313" key="22">
    <source>
        <dbReference type="Proteomes" id="UP000472839"/>
    </source>
</evidence>
<dbReference type="Pfam" id="PF02253">
    <property type="entry name" value="PLA1"/>
    <property type="match status" value="1"/>
</dbReference>
<keyword evidence="13 20" id="KW-0106">Calcium</keyword>
<dbReference type="EMBL" id="WFKK01000063">
    <property type="protein sequence ID" value="KAB7885162.1"/>
    <property type="molecule type" value="Genomic_DNA"/>
</dbReference>
<evidence type="ECO:0000256" key="13">
    <source>
        <dbReference type="ARBA" id="ARBA00022837"/>
    </source>
</evidence>
<evidence type="ECO:0000256" key="14">
    <source>
        <dbReference type="ARBA" id="ARBA00022963"/>
    </source>
</evidence>
<comment type="cofactor">
    <cofactor evidence="20">
        <name>Ca(2+)</name>
        <dbReference type="ChEBI" id="CHEBI:29108"/>
    </cofactor>
    <text evidence="20">Binds 1 Ca(2+) ion per monomer.</text>
</comment>
<evidence type="ECO:0000256" key="4">
    <source>
        <dbReference type="ARBA" id="ARBA00010525"/>
    </source>
</evidence>
<comment type="catalytic activity">
    <reaction evidence="1">
        <text>a 1,2-diacyl-sn-glycero-3-phosphocholine + H2O = a 2-acyl-sn-glycero-3-phosphocholine + a fatty acid + H(+)</text>
        <dbReference type="Rhea" id="RHEA:18689"/>
        <dbReference type="ChEBI" id="CHEBI:15377"/>
        <dbReference type="ChEBI" id="CHEBI:15378"/>
        <dbReference type="ChEBI" id="CHEBI:28868"/>
        <dbReference type="ChEBI" id="CHEBI:57643"/>
        <dbReference type="ChEBI" id="CHEBI:57875"/>
        <dbReference type="EC" id="3.1.1.32"/>
    </reaction>
</comment>
<evidence type="ECO:0000313" key="21">
    <source>
        <dbReference type="EMBL" id="KAB7885162.1"/>
    </source>
</evidence>
<dbReference type="GO" id="GO:0004623">
    <property type="term" value="F:phospholipase A2 activity"/>
    <property type="evidence" value="ECO:0007669"/>
    <property type="project" value="UniProtKB-EC"/>
</dbReference>
<dbReference type="PRINTS" id="PR01486">
    <property type="entry name" value="PHPHLIPASEA1"/>
</dbReference>
<evidence type="ECO:0000256" key="2">
    <source>
        <dbReference type="ARBA" id="ARBA00001604"/>
    </source>
</evidence>
<keyword evidence="9" id="KW-0812">Transmembrane</keyword>
<dbReference type="GO" id="GO:0016042">
    <property type="term" value="P:lipid catabolic process"/>
    <property type="evidence" value="ECO:0007669"/>
    <property type="project" value="UniProtKB-KW"/>
</dbReference>
<dbReference type="InterPro" id="IPR036181">
    <property type="entry name" value="MIT_dom_sf"/>
</dbReference>
<dbReference type="InterPro" id="IPR036541">
    <property type="entry name" value="PLipase_A1_sf"/>
</dbReference>
<protein>
    <recommendedName>
        <fullName evidence="18">Phosphatidylcholine 1-acylhydrolase</fullName>
        <ecNumber evidence="6">3.1.1.32</ecNumber>
        <ecNumber evidence="7">3.1.1.4</ecNumber>
    </recommendedName>
</protein>
<dbReference type="GO" id="GO:0046872">
    <property type="term" value="F:metal ion binding"/>
    <property type="evidence" value="ECO:0007669"/>
    <property type="project" value="UniProtKB-KW"/>
</dbReference>
<dbReference type="PANTHER" id="PTHR40457:SF1">
    <property type="entry name" value="PHOSPHOLIPASE A1"/>
    <property type="match status" value="1"/>
</dbReference>
<comment type="subunit">
    <text evidence="5">Homodimer; dimerization is reversible, and the dimeric form is the active one.</text>
</comment>
<keyword evidence="15" id="KW-0443">Lipid metabolism</keyword>
<evidence type="ECO:0000256" key="15">
    <source>
        <dbReference type="ARBA" id="ARBA00023098"/>
    </source>
</evidence>
<comment type="catalytic activity">
    <reaction evidence="2">
        <text>a 1,2-diacyl-sn-glycero-3-phosphocholine + H2O = a 1-acyl-sn-glycero-3-phosphocholine + a fatty acid + H(+)</text>
        <dbReference type="Rhea" id="RHEA:15801"/>
        <dbReference type="ChEBI" id="CHEBI:15377"/>
        <dbReference type="ChEBI" id="CHEBI:15378"/>
        <dbReference type="ChEBI" id="CHEBI:28868"/>
        <dbReference type="ChEBI" id="CHEBI:57643"/>
        <dbReference type="ChEBI" id="CHEBI:58168"/>
        <dbReference type="EC" id="3.1.1.4"/>
    </reaction>
</comment>
<feature type="binding site" description="in dimeric form" evidence="20">
    <location>
        <position position="218"/>
    </location>
    <ligand>
        <name>Ca(2+)</name>
        <dbReference type="ChEBI" id="CHEBI:29108"/>
        <label>1</label>
    </ligand>
</feature>
<evidence type="ECO:0000256" key="3">
    <source>
        <dbReference type="ARBA" id="ARBA00004571"/>
    </source>
</evidence>
<dbReference type="SUPFAM" id="SSF116846">
    <property type="entry name" value="MIT domain"/>
    <property type="match status" value="1"/>
</dbReference>
<dbReference type="GO" id="GO:0008970">
    <property type="term" value="F:phospholipase A1 activity"/>
    <property type="evidence" value="ECO:0007669"/>
    <property type="project" value="UniProtKB-EC"/>
</dbReference>
<comment type="similarity">
    <text evidence="4">Belongs to the phospholipase A1 family.</text>
</comment>
<reference evidence="21 22" key="1">
    <citation type="submission" date="2019-10" db="EMBL/GenBank/DDBJ databases">
        <title>Poseidonibacter ostreae sp. nov., isolated from the gut of the Ostrea denselamellosa.</title>
        <authorList>
            <person name="Choi A."/>
        </authorList>
    </citation>
    <scope>NUCLEOTIDE SEQUENCE [LARGE SCALE GENOMIC DNA]</scope>
    <source>
        <strain evidence="21 22">SJOD-M-33</strain>
    </source>
</reference>
<comment type="subcellular location">
    <subcellularLocation>
        <location evidence="3">Cell outer membrane</location>
        <topology evidence="3">Multi-pass membrane protein</topology>
    </subcellularLocation>
</comment>
<dbReference type="PANTHER" id="PTHR40457">
    <property type="entry name" value="PHOSPHOLIPASE A1"/>
    <property type="match status" value="1"/>
</dbReference>
<dbReference type="InterPro" id="IPR003187">
    <property type="entry name" value="PLipase_A1"/>
</dbReference>
<keyword evidence="11" id="KW-0732">Signal</keyword>